<organism evidence="2 4">
    <name type="scientific">Didymodactylos carnosus</name>
    <dbReference type="NCBI Taxonomy" id="1234261"/>
    <lineage>
        <taxon>Eukaryota</taxon>
        <taxon>Metazoa</taxon>
        <taxon>Spiralia</taxon>
        <taxon>Gnathifera</taxon>
        <taxon>Rotifera</taxon>
        <taxon>Eurotatoria</taxon>
        <taxon>Bdelloidea</taxon>
        <taxon>Philodinida</taxon>
        <taxon>Philodinidae</taxon>
        <taxon>Didymodactylos</taxon>
    </lineage>
</organism>
<reference evidence="2" key="1">
    <citation type="submission" date="2021-02" db="EMBL/GenBank/DDBJ databases">
        <authorList>
            <person name="Nowell W R."/>
        </authorList>
    </citation>
    <scope>NUCLEOTIDE SEQUENCE</scope>
</reference>
<comment type="caution">
    <text evidence="2">The sequence shown here is derived from an EMBL/GenBank/DDBJ whole genome shotgun (WGS) entry which is preliminary data.</text>
</comment>
<dbReference type="Proteomes" id="UP000681722">
    <property type="component" value="Unassembled WGS sequence"/>
</dbReference>
<proteinExistence type="predicted"/>
<dbReference type="PANTHER" id="PTHR33845">
    <property type="entry name" value="C2H2-TYPE DOMAIN-CONTAINING PROTEIN"/>
    <property type="match status" value="1"/>
</dbReference>
<dbReference type="Proteomes" id="UP000663829">
    <property type="component" value="Unassembled WGS sequence"/>
</dbReference>
<dbReference type="EMBL" id="CAJOBC010003459">
    <property type="protein sequence ID" value="CAF3784930.1"/>
    <property type="molecule type" value="Genomic_DNA"/>
</dbReference>
<name>A0A814HR77_9BILA</name>
<evidence type="ECO:0000256" key="1">
    <source>
        <dbReference type="SAM" id="MobiDB-lite"/>
    </source>
</evidence>
<dbReference type="AlphaFoldDB" id="A0A814HR77"/>
<evidence type="ECO:0000313" key="3">
    <source>
        <dbReference type="EMBL" id="CAF3784930.1"/>
    </source>
</evidence>
<feature type="compositionally biased region" description="Polar residues" evidence="1">
    <location>
        <begin position="15"/>
        <end position="28"/>
    </location>
</feature>
<dbReference type="PANTHER" id="PTHR33845:SF1">
    <property type="entry name" value="C2H2-TYPE DOMAIN-CONTAINING PROTEIN"/>
    <property type="match status" value="1"/>
</dbReference>
<feature type="compositionally biased region" description="Acidic residues" evidence="1">
    <location>
        <begin position="1"/>
        <end position="10"/>
    </location>
</feature>
<accession>A0A814HR77</accession>
<dbReference type="EMBL" id="CAJNOQ010003460">
    <property type="protein sequence ID" value="CAF1013529.1"/>
    <property type="molecule type" value="Genomic_DNA"/>
</dbReference>
<evidence type="ECO:0000313" key="2">
    <source>
        <dbReference type="EMBL" id="CAF1013529.1"/>
    </source>
</evidence>
<dbReference type="OrthoDB" id="5988132at2759"/>
<gene>
    <name evidence="2" type="ORF">GPM918_LOCUS14394</name>
    <name evidence="3" type="ORF">SRO942_LOCUS14392</name>
</gene>
<sequence length="662" mass="75176">MGDEESDEDSIVSSPYTPSQKSSGSEVNSAKEQKRMVLNKFPQLSGIESKVRITRSYRNQNIDQNNVVLDGKFLPVMNGVTETYHNAENWSTRRQILSVVAPKIAFKLIQSFLPGLTLYRFTSARMYGLRFHAGALIESSSNVIHRFDDEQVSHFIDFIVSEHVCTDMPFGEKILKLSNGTELYVPETIRNMIPSRIVEQYYQYCCELFPGFQTLGPSSLYKLLNVCQASTRKSLQGLNYFAADGSEAFDSLIRTIQELTVSIDEQQRLIKNFKRDRQYLKSDFKVHVSKSSTIGDHCVTYAVSDKSTKEFRQLCDHKHDDICIDCANLSNTLVNIEQILKDKRGQNDLERALYKFRTCYEAIHAWKSHQIRSVNQNSCREQIIEELAADDVFINLDQEGQKSDGETGDTLNDNTAEGISNNFSQYQHTVFVHAFDQCTQDAETVRAIIQDVLQKIKVTDSHVKQAYIRSDNAGCYHSAETILSIPQISKNTGITILDFSDPQGCKAACDPEQFVNASRSYGGVKNVSVVECRLSPLDEKIKFKLPGITSFNNFEFDASSIRVHRAWQIGDGEKLLKKDLLGQTPKISIVDCVKSPYCNDWSNSKETTRLEASKEEIENANDKPSNTIVYECNQEGCTQAFIRYQNFINRETWYKGGKIEFN</sequence>
<keyword evidence="4" id="KW-1185">Reference proteome</keyword>
<evidence type="ECO:0000313" key="4">
    <source>
        <dbReference type="Proteomes" id="UP000663829"/>
    </source>
</evidence>
<protein>
    <submittedName>
        <fullName evidence="2">Uncharacterized protein</fullName>
    </submittedName>
</protein>
<feature type="region of interest" description="Disordered" evidence="1">
    <location>
        <begin position="1"/>
        <end position="32"/>
    </location>
</feature>